<sequence length="96" mass="10415">MAPTTIPPREGLRATTNHRGSSCTARVANDAPIAKTRTRQGRAPPRDVDARCISIILVELVESGLGSAWGWDFGDLANRTFGTAYVLNVVRLPRAR</sequence>
<dbReference type="EMBL" id="KQ086474">
    <property type="protein sequence ID" value="KLO04647.1"/>
    <property type="molecule type" value="Genomic_DNA"/>
</dbReference>
<gene>
    <name evidence="2" type="ORF">SCHPADRAFT_911536</name>
</gene>
<dbReference type="InParanoid" id="A0A0H2R064"/>
<evidence type="ECO:0000256" key="1">
    <source>
        <dbReference type="SAM" id="MobiDB-lite"/>
    </source>
</evidence>
<evidence type="ECO:0000313" key="3">
    <source>
        <dbReference type="Proteomes" id="UP000053477"/>
    </source>
</evidence>
<accession>A0A0H2R064</accession>
<organism evidence="2 3">
    <name type="scientific">Schizopora paradoxa</name>
    <dbReference type="NCBI Taxonomy" id="27342"/>
    <lineage>
        <taxon>Eukaryota</taxon>
        <taxon>Fungi</taxon>
        <taxon>Dikarya</taxon>
        <taxon>Basidiomycota</taxon>
        <taxon>Agaricomycotina</taxon>
        <taxon>Agaricomycetes</taxon>
        <taxon>Hymenochaetales</taxon>
        <taxon>Schizoporaceae</taxon>
        <taxon>Schizopora</taxon>
    </lineage>
</organism>
<dbReference type="Proteomes" id="UP000053477">
    <property type="component" value="Unassembled WGS sequence"/>
</dbReference>
<feature type="compositionally biased region" description="Polar residues" evidence="1">
    <location>
        <begin position="14"/>
        <end position="24"/>
    </location>
</feature>
<evidence type="ECO:0000313" key="2">
    <source>
        <dbReference type="EMBL" id="KLO04647.1"/>
    </source>
</evidence>
<protein>
    <submittedName>
        <fullName evidence="2">Uncharacterized protein</fullName>
    </submittedName>
</protein>
<keyword evidence="3" id="KW-1185">Reference proteome</keyword>
<proteinExistence type="predicted"/>
<feature type="region of interest" description="Disordered" evidence="1">
    <location>
        <begin position="1"/>
        <end position="46"/>
    </location>
</feature>
<dbReference type="AlphaFoldDB" id="A0A0H2R064"/>
<name>A0A0H2R064_9AGAM</name>
<reference evidence="2 3" key="1">
    <citation type="submission" date="2015-04" db="EMBL/GenBank/DDBJ databases">
        <title>Complete genome sequence of Schizopora paradoxa KUC8140, a cosmopolitan wood degrader in East Asia.</title>
        <authorList>
            <consortium name="DOE Joint Genome Institute"/>
            <person name="Min B."/>
            <person name="Park H."/>
            <person name="Jang Y."/>
            <person name="Kim J.-J."/>
            <person name="Kim K.H."/>
            <person name="Pangilinan J."/>
            <person name="Lipzen A."/>
            <person name="Riley R."/>
            <person name="Grigoriev I.V."/>
            <person name="Spatafora J.W."/>
            <person name="Choi I.-G."/>
        </authorList>
    </citation>
    <scope>NUCLEOTIDE SEQUENCE [LARGE SCALE GENOMIC DNA]</scope>
    <source>
        <strain evidence="2 3">KUC8140</strain>
    </source>
</reference>